<gene>
    <name evidence="1" type="ORF">AT727_23565</name>
</gene>
<reference evidence="1 2" key="1">
    <citation type="submission" date="2015-12" db="EMBL/GenBank/DDBJ databases">
        <title>Draft Genome Sequence of Desulfitobacterium hafniense Strain DH, a Sulfate-reducing Bacterium Isolated from Paddy Soils.</title>
        <authorList>
            <person name="Bao P."/>
            <person name="Zhang X."/>
            <person name="Li G."/>
        </authorList>
    </citation>
    <scope>NUCLEOTIDE SEQUENCE [LARGE SCALE GENOMIC DNA]</scope>
    <source>
        <strain evidence="1 2">DH</strain>
    </source>
</reference>
<dbReference type="AlphaFoldDB" id="A0A0W1JH28"/>
<proteinExistence type="predicted"/>
<evidence type="ECO:0000313" key="1">
    <source>
        <dbReference type="EMBL" id="KTE90838.1"/>
    </source>
</evidence>
<name>A0A0W1JH28_DESHA</name>
<dbReference type="Proteomes" id="UP000054623">
    <property type="component" value="Unassembled WGS sequence"/>
</dbReference>
<organism evidence="1 2">
    <name type="scientific">Desulfitobacterium hafniense</name>
    <name type="common">Desulfitobacterium frappieri</name>
    <dbReference type="NCBI Taxonomy" id="49338"/>
    <lineage>
        <taxon>Bacteria</taxon>
        <taxon>Bacillati</taxon>
        <taxon>Bacillota</taxon>
        <taxon>Clostridia</taxon>
        <taxon>Eubacteriales</taxon>
        <taxon>Desulfitobacteriaceae</taxon>
        <taxon>Desulfitobacterium</taxon>
    </lineage>
</organism>
<sequence length="71" mass="8013">MQLVLLRVFGMDCSIVAESKGVPQAIKIAFSALSFKSQIRLGRLRLNIDKKDNEPCIFFKKNNMIKGVDKV</sequence>
<dbReference type="EMBL" id="LOCK01000032">
    <property type="protein sequence ID" value="KTE90838.1"/>
    <property type="molecule type" value="Genomic_DNA"/>
</dbReference>
<protein>
    <submittedName>
        <fullName evidence="1">Uncharacterized protein</fullName>
    </submittedName>
</protein>
<evidence type="ECO:0000313" key="2">
    <source>
        <dbReference type="Proteomes" id="UP000054623"/>
    </source>
</evidence>
<accession>A0A0W1JH28</accession>
<comment type="caution">
    <text evidence="1">The sequence shown here is derived from an EMBL/GenBank/DDBJ whole genome shotgun (WGS) entry which is preliminary data.</text>
</comment>